<sequence length="88" mass="9866">MLCDSGLEGCIVCAILFNMVISIARHMSADRCEQMVPSNGNDIDSEKVGAIRTQLARSHVFVDHGSWDLTRLGVEFDRDKWLSRRDGI</sequence>
<evidence type="ECO:0000256" key="1">
    <source>
        <dbReference type="SAM" id="Phobius"/>
    </source>
</evidence>
<gene>
    <name evidence="2" type="ORF">B0T17DRAFT_603557</name>
</gene>
<dbReference type="AlphaFoldDB" id="A0AA39TRB4"/>
<accession>A0AA39TRB4</accession>
<feature type="transmembrane region" description="Helical" evidence="1">
    <location>
        <begin position="6"/>
        <end position="24"/>
    </location>
</feature>
<organism evidence="2 3">
    <name type="scientific">Bombardia bombarda</name>
    <dbReference type="NCBI Taxonomy" id="252184"/>
    <lineage>
        <taxon>Eukaryota</taxon>
        <taxon>Fungi</taxon>
        <taxon>Dikarya</taxon>
        <taxon>Ascomycota</taxon>
        <taxon>Pezizomycotina</taxon>
        <taxon>Sordariomycetes</taxon>
        <taxon>Sordariomycetidae</taxon>
        <taxon>Sordariales</taxon>
        <taxon>Lasiosphaeriaceae</taxon>
        <taxon>Bombardia</taxon>
    </lineage>
</organism>
<dbReference type="Proteomes" id="UP001174934">
    <property type="component" value="Unassembled WGS sequence"/>
</dbReference>
<keyword evidence="1" id="KW-0812">Transmembrane</keyword>
<evidence type="ECO:0000313" key="2">
    <source>
        <dbReference type="EMBL" id="KAK0610187.1"/>
    </source>
</evidence>
<evidence type="ECO:0000313" key="3">
    <source>
        <dbReference type="Proteomes" id="UP001174934"/>
    </source>
</evidence>
<keyword evidence="3" id="KW-1185">Reference proteome</keyword>
<keyword evidence="1" id="KW-1133">Transmembrane helix</keyword>
<protein>
    <submittedName>
        <fullName evidence="2">Uncharacterized protein</fullName>
    </submittedName>
</protein>
<reference evidence="2" key="1">
    <citation type="submission" date="2023-06" db="EMBL/GenBank/DDBJ databases">
        <title>Genome-scale phylogeny and comparative genomics of the fungal order Sordariales.</title>
        <authorList>
            <consortium name="Lawrence Berkeley National Laboratory"/>
            <person name="Hensen N."/>
            <person name="Bonometti L."/>
            <person name="Westerberg I."/>
            <person name="Brannstrom I.O."/>
            <person name="Guillou S."/>
            <person name="Cros-Aarteil S."/>
            <person name="Calhoun S."/>
            <person name="Haridas S."/>
            <person name="Kuo A."/>
            <person name="Mondo S."/>
            <person name="Pangilinan J."/>
            <person name="Riley R."/>
            <person name="LaButti K."/>
            <person name="Andreopoulos B."/>
            <person name="Lipzen A."/>
            <person name="Chen C."/>
            <person name="Yanf M."/>
            <person name="Daum C."/>
            <person name="Ng V."/>
            <person name="Clum A."/>
            <person name="Steindorff A."/>
            <person name="Ohm R."/>
            <person name="Martin F."/>
            <person name="Silar P."/>
            <person name="Natvig D."/>
            <person name="Lalanne C."/>
            <person name="Gautier V."/>
            <person name="Ament-velasquez S.L."/>
            <person name="Kruys A."/>
            <person name="Hutchinson M.I."/>
            <person name="Powell A.J."/>
            <person name="Barry K."/>
            <person name="Miller A.N."/>
            <person name="Grigoriev I.V."/>
            <person name="Debuchy R."/>
            <person name="Gladieux P."/>
            <person name="Thoren M.H."/>
            <person name="Johannesson H."/>
        </authorList>
    </citation>
    <scope>NUCLEOTIDE SEQUENCE</scope>
    <source>
        <strain evidence="2">SMH3391-2</strain>
    </source>
</reference>
<comment type="caution">
    <text evidence="2">The sequence shown here is derived from an EMBL/GenBank/DDBJ whole genome shotgun (WGS) entry which is preliminary data.</text>
</comment>
<name>A0AA39TRB4_9PEZI</name>
<dbReference type="EMBL" id="JAULSR010000011">
    <property type="protein sequence ID" value="KAK0610187.1"/>
    <property type="molecule type" value="Genomic_DNA"/>
</dbReference>
<proteinExistence type="predicted"/>
<keyword evidence="1" id="KW-0472">Membrane</keyword>